<feature type="chain" id="PRO_5017355235" description="DUF3999 domain-containing protein" evidence="2">
    <location>
        <begin position="18"/>
        <end position="456"/>
    </location>
</feature>
<keyword evidence="1" id="KW-0812">Transmembrane</keyword>
<dbReference type="Pfam" id="PF13163">
    <property type="entry name" value="DUF3999"/>
    <property type="match status" value="1"/>
</dbReference>
<feature type="signal peptide" evidence="2">
    <location>
        <begin position="1"/>
        <end position="17"/>
    </location>
</feature>
<name>A0A1I4WK90_9NEIS</name>
<dbReference type="AlphaFoldDB" id="A0A1I4WK90"/>
<keyword evidence="4" id="KW-1185">Reference proteome</keyword>
<dbReference type="STRING" id="83765.SAMN05660284_00655"/>
<gene>
    <name evidence="3" type="ORF">SAMN05660284_00655</name>
</gene>
<accession>A0A1I4WK90</accession>
<organism evidence="3 4">
    <name type="scientific">Formivibrio citricus</name>
    <dbReference type="NCBI Taxonomy" id="83765"/>
    <lineage>
        <taxon>Bacteria</taxon>
        <taxon>Pseudomonadati</taxon>
        <taxon>Pseudomonadota</taxon>
        <taxon>Betaproteobacteria</taxon>
        <taxon>Neisseriales</taxon>
        <taxon>Chitinibacteraceae</taxon>
        <taxon>Formivibrio</taxon>
    </lineage>
</organism>
<keyword evidence="1" id="KW-1133">Transmembrane helix</keyword>
<reference evidence="4" key="1">
    <citation type="submission" date="2016-10" db="EMBL/GenBank/DDBJ databases">
        <authorList>
            <person name="Varghese N."/>
            <person name="Submissions S."/>
        </authorList>
    </citation>
    <scope>NUCLEOTIDE SEQUENCE [LARGE SCALE GENOMIC DNA]</scope>
    <source>
        <strain evidence="4">DSM 6150</strain>
    </source>
</reference>
<protein>
    <recommendedName>
        <fullName evidence="5">DUF3999 domain-containing protein</fullName>
    </recommendedName>
</protein>
<keyword evidence="1" id="KW-0472">Membrane</keyword>
<sequence length="456" mass="50495">MKLPIFLVSLLALPVLAAEAPQDFAWRVPLEVKAGAPYQRITLPMAAYIHASHTDLRDLRVFNSEGRPVPLAHVVPRGSNEKTTRSMPLRWFPLTAPQTAPGASLDVHVRQDAKGALLEVKSRAPAASGEQLRRGYVLDASAIEKRQAITALTLDWRDGQGFQLLDVEASDNLQDWRRVRSGVQLARLDYNGERIERRRIEIGGLPGRYLRLLWREPARAPELTSAEIEETVAQWRAPERVWTGALTPLRSPLNLHQGEYHYRLPQTLPVTRLRLTLPQGNVLLPLEILSPDQDRRHWSRLARCVAYRITEQGREWLQDEITLPGYPLREFIVRFDRRSSQGMSAPVLEAGIEAGQVVFLAEGKAPYTLAVGNAHAAGRALPLGTLAPGLDTPGGPKLADAQVLVGQAASGVAAAQAETGPADWKRIALWAVLVVGVLAMILMAWQLVRQMKKPHP</sequence>
<evidence type="ECO:0008006" key="5">
    <source>
        <dbReference type="Google" id="ProtNLM"/>
    </source>
</evidence>
<evidence type="ECO:0000256" key="2">
    <source>
        <dbReference type="SAM" id="SignalP"/>
    </source>
</evidence>
<dbReference type="InterPro" id="IPR025060">
    <property type="entry name" value="DUF3999"/>
</dbReference>
<dbReference type="EMBL" id="FOVE01000003">
    <property type="protein sequence ID" value="SFN13877.1"/>
    <property type="molecule type" value="Genomic_DNA"/>
</dbReference>
<feature type="transmembrane region" description="Helical" evidence="1">
    <location>
        <begin position="427"/>
        <end position="448"/>
    </location>
</feature>
<evidence type="ECO:0000313" key="4">
    <source>
        <dbReference type="Proteomes" id="UP000242869"/>
    </source>
</evidence>
<dbReference type="Proteomes" id="UP000242869">
    <property type="component" value="Unassembled WGS sequence"/>
</dbReference>
<keyword evidence="2" id="KW-0732">Signal</keyword>
<evidence type="ECO:0000256" key="1">
    <source>
        <dbReference type="SAM" id="Phobius"/>
    </source>
</evidence>
<dbReference type="RefSeq" id="WP_177187757.1">
    <property type="nucleotide sequence ID" value="NZ_FOVE01000003.1"/>
</dbReference>
<evidence type="ECO:0000313" key="3">
    <source>
        <dbReference type="EMBL" id="SFN13877.1"/>
    </source>
</evidence>
<proteinExistence type="predicted"/>